<dbReference type="Pfam" id="PF12796">
    <property type="entry name" value="Ank_2"/>
    <property type="match status" value="2"/>
</dbReference>
<reference evidence="5" key="2">
    <citation type="journal article" date="2007" name="Science">
        <title>Draft genome sequence of the sexually transmitted pathogen Trichomonas vaginalis.</title>
        <authorList>
            <person name="Carlton J.M."/>
            <person name="Hirt R.P."/>
            <person name="Silva J.C."/>
            <person name="Delcher A.L."/>
            <person name="Schatz M."/>
            <person name="Zhao Q."/>
            <person name="Wortman J.R."/>
            <person name="Bidwell S.L."/>
            <person name="Alsmark U.C.M."/>
            <person name="Besteiro S."/>
            <person name="Sicheritz-Ponten T."/>
            <person name="Noel C.J."/>
            <person name="Dacks J.B."/>
            <person name="Foster P.G."/>
            <person name="Simillion C."/>
            <person name="Van de Peer Y."/>
            <person name="Miranda-Saavedra D."/>
            <person name="Barton G.J."/>
            <person name="Westrop G.D."/>
            <person name="Mueller S."/>
            <person name="Dessi D."/>
            <person name="Fiori P.L."/>
            <person name="Ren Q."/>
            <person name="Paulsen I."/>
            <person name="Zhang H."/>
            <person name="Bastida-Corcuera F.D."/>
            <person name="Simoes-Barbosa A."/>
            <person name="Brown M.T."/>
            <person name="Hayes R.D."/>
            <person name="Mukherjee M."/>
            <person name="Okumura C.Y."/>
            <person name="Schneider R."/>
            <person name="Smith A.J."/>
            <person name="Vanacova S."/>
            <person name="Villalvazo M."/>
            <person name="Haas B.J."/>
            <person name="Pertea M."/>
            <person name="Feldblyum T.V."/>
            <person name="Utterback T.R."/>
            <person name="Shu C.L."/>
            <person name="Osoegawa K."/>
            <person name="de Jong P.J."/>
            <person name="Hrdy I."/>
            <person name="Horvathova L."/>
            <person name="Zubacova Z."/>
            <person name="Dolezal P."/>
            <person name="Malik S.B."/>
            <person name="Logsdon J.M. Jr."/>
            <person name="Henze K."/>
            <person name="Gupta A."/>
            <person name="Wang C.C."/>
            <person name="Dunne R.L."/>
            <person name="Upcroft J.A."/>
            <person name="Upcroft P."/>
            <person name="White O."/>
            <person name="Salzberg S.L."/>
            <person name="Tang P."/>
            <person name="Chiu C.-H."/>
            <person name="Lee Y.-S."/>
            <person name="Embley T.M."/>
            <person name="Coombs G.H."/>
            <person name="Mottram J.C."/>
            <person name="Tachezy J."/>
            <person name="Fraser-Liggett C.M."/>
            <person name="Johnson P.J."/>
        </authorList>
    </citation>
    <scope>NUCLEOTIDE SEQUENCE [LARGE SCALE GENOMIC DNA]</scope>
    <source>
        <strain evidence="5">G3</strain>
    </source>
</reference>
<dbReference type="AlphaFoldDB" id="A2FP41"/>
<dbReference type="SMR" id="A2FP41"/>
<dbReference type="VEuPathDB" id="TrichDB:TVAGG3_0672790"/>
<protein>
    <submittedName>
        <fullName evidence="5">Uncharacterized protein</fullName>
    </submittedName>
</protein>
<sequence>MSQKEVKPNESQSKQGKEKTSIFKRLFQRKTKKNKVPEVSEEILSKILELKNSDDFESVYTFLDENSAQGNQNIISKACEEGLWKKENNSEGNVLHVACAKGNLRFVQSLIESGCNINEKNKYGNTPIFFAVYENYLEVVKYLISVGADKEAKDNNGDTPLMWASQECHLEIVKYLIDAGADPKAKNNDGKIAADLASEEGKYEVIEYFNDFDCIYEFLTKCSSNGDQKTFSIVYKKHITKDHQNQLLLVACEKGNLNLVKSLVECNCYKEPRGLEKKTPLHWASLNGHLEVVKILINAKANIEAKDSSGNTPLLCAVTNGHFEVVKFLYFSGADKYTKDNFGNTPFINAAIRGYLNIVEFLSSFSDNINGRDKNGNTMLHHASANGHLEIIKYRVSKGVFSMLYTKTIKTV</sequence>
<dbReference type="InterPro" id="IPR036770">
    <property type="entry name" value="Ankyrin_rpt-contain_sf"/>
</dbReference>
<evidence type="ECO:0000256" key="1">
    <source>
        <dbReference type="ARBA" id="ARBA00022737"/>
    </source>
</evidence>
<feature type="repeat" description="ANK" evidence="3">
    <location>
        <begin position="123"/>
        <end position="155"/>
    </location>
</feature>
<proteinExistence type="predicted"/>
<dbReference type="PANTHER" id="PTHR24188">
    <property type="entry name" value="ANKYRIN REPEAT PROTEIN"/>
    <property type="match status" value="1"/>
</dbReference>
<dbReference type="SUPFAM" id="SSF48403">
    <property type="entry name" value="Ankyrin repeat"/>
    <property type="match status" value="2"/>
</dbReference>
<organism evidence="5 6">
    <name type="scientific">Trichomonas vaginalis (strain ATCC PRA-98 / G3)</name>
    <dbReference type="NCBI Taxonomy" id="412133"/>
    <lineage>
        <taxon>Eukaryota</taxon>
        <taxon>Metamonada</taxon>
        <taxon>Parabasalia</taxon>
        <taxon>Trichomonadida</taxon>
        <taxon>Trichomonadidae</taxon>
        <taxon>Trichomonas</taxon>
    </lineage>
</organism>
<dbReference type="PANTHER" id="PTHR24188:SF29">
    <property type="entry name" value="GH09064P"/>
    <property type="match status" value="1"/>
</dbReference>
<reference evidence="5" key="1">
    <citation type="submission" date="2006-10" db="EMBL/GenBank/DDBJ databases">
        <authorList>
            <person name="Amadeo P."/>
            <person name="Zhao Q."/>
            <person name="Wortman J."/>
            <person name="Fraser-Liggett C."/>
            <person name="Carlton J."/>
        </authorList>
    </citation>
    <scope>NUCLEOTIDE SEQUENCE</scope>
    <source>
        <strain evidence="5">G3</strain>
    </source>
</reference>
<dbReference type="PROSITE" id="PS50297">
    <property type="entry name" value="ANK_REP_REGION"/>
    <property type="match status" value="6"/>
</dbReference>
<dbReference type="InParanoid" id="A2FP41"/>
<feature type="repeat" description="ANK" evidence="3">
    <location>
        <begin position="309"/>
        <end position="341"/>
    </location>
</feature>
<evidence type="ECO:0000256" key="4">
    <source>
        <dbReference type="SAM" id="MobiDB-lite"/>
    </source>
</evidence>
<dbReference type="Pfam" id="PF13637">
    <property type="entry name" value="Ank_4"/>
    <property type="match status" value="1"/>
</dbReference>
<dbReference type="Proteomes" id="UP000001542">
    <property type="component" value="Unassembled WGS sequence"/>
</dbReference>
<feature type="repeat" description="ANK" evidence="3">
    <location>
        <begin position="276"/>
        <end position="308"/>
    </location>
</feature>
<keyword evidence="2 3" id="KW-0040">ANK repeat</keyword>
<dbReference type="Gene3D" id="1.25.40.20">
    <property type="entry name" value="Ankyrin repeat-containing domain"/>
    <property type="match status" value="2"/>
</dbReference>
<dbReference type="Pfam" id="PF00023">
    <property type="entry name" value="Ank"/>
    <property type="match status" value="1"/>
</dbReference>
<feature type="repeat" description="ANK" evidence="3">
    <location>
        <begin position="156"/>
        <end position="188"/>
    </location>
</feature>
<feature type="repeat" description="ANK" evidence="3">
    <location>
        <begin position="90"/>
        <end position="122"/>
    </location>
</feature>
<dbReference type="PRINTS" id="PR01415">
    <property type="entry name" value="ANKYRIN"/>
</dbReference>
<keyword evidence="1" id="KW-0677">Repeat</keyword>
<evidence type="ECO:0000313" key="5">
    <source>
        <dbReference type="EMBL" id="EAX93344.1"/>
    </source>
</evidence>
<evidence type="ECO:0000313" key="6">
    <source>
        <dbReference type="Proteomes" id="UP000001542"/>
    </source>
</evidence>
<evidence type="ECO:0000256" key="2">
    <source>
        <dbReference type="ARBA" id="ARBA00023043"/>
    </source>
</evidence>
<dbReference type="eggNOG" id="KOG4177">
    <property type="taxonomic scope" value="Eukaryota"/>
</dbReference>
<dbReference type="VEuPathDB" id="TrichDB:TVAG_181370"/>
<feature type="region of interest" description="Disordered" evidence="4">
    <location>
        <begin position="1"/>
        <end position="23"/>
    </location>
</feature>
<name>A2FP41_TRIV3</name>
<accession>A2FP41</accession>
<dbReference type="SMART" id="SM00248">
    <property type="entry name" value="ANK"/>
    <property type="match status" value="9"/>
</dbReference>
<dbReference type="PROSITE" id="PS50088">
    <property type="entry name" value="ANK_REPEAT"/>
    <property type="match status" value="7"/>
</dbReference>
<evidence type="ECO:0000256" key="3">
    <source>
        <dbReference type="PROSITE-ProRule" id="PRU00023"/>
    </source>
</evidence>
<feature type="repeat" description="ANK" evidence="3">
    <location>
        <begin position="375"/>
        <end position="400"/>
    </location>
</feature>
<dbReference type="EMBL" id="DS113918">
    <property type="protein sequence ID" value="EAX93344.1"/>
    <property type="molecule type" value="Genomic_DNA"/>
</dbReference>
<dbReference type="OrthoDB" id="194358at2759"/>
<dbReference type="InterPro" id="IPR002110">
    <property type="entry name" value="Ankyrin_rpt"/>
</dbReference>
<feature type="repeat" description="ANK" evidence="3">
    <location>
        <begin position="342"/>
        <end position="374"/>
    </location>
</feature>
<gene>
    <name evidence="5" type="ORF">TVAG_181370</name>
</gene>
<keyword evidence="6" id="KW-1185">Reference proteome</keyword>